<reference evidence="2 3" key="1">
    <citation type="submission" date="2019-05" db="EMBL/GenBank/DDBJ databases">
        <title>Emergence of the Ug99 lineage of the wheat stem rust pathogen through somatic hybridization.</title>
        <authorList>
            <person name="Li F."/>
            <person name="Upadhyaya N.M."/>
            <person name="Sperschneider J."/>
            <person name="Matny O."/>
            <person name="Nguyen-Phuc H."/>
            <person name="Mago R."/>
            <person name="Raley C."/>
            <person name="Miller M.E."/>
            <person name="Silverstein K.A.T."/>
            <person name="Henningsen E."/>
            <person name="Hirsch C.D."/>
            <person name="Visser B."/>
            <person name="Pretorius Z.A."/>
            <person name="Steffenson B.J."/>
            <person name="Schwessinger B."/>
            <person name="Dodds P.N."/>
            <person name="Figueroa M."/>
        </authorList>
    </citation>
    <scope>NUCLEOTIDE SEQUENCE [LARGE SCALE GENOMIC DNA]</scope>
    <source>
        <strain evidence="2 3">Ug99</strain>
    </source>
</reference>
<accession>A0A5B0NLL9</accession>
<dbReference type="Proteomes" id="UP000325313">
    <property type="component" value="Unassembled WGS sequence"/>
</dbReference>
<protein>
    <submittedName>
        <fullName evidence="2">Uncharacterized protein</fullName>
    </submittedName>
</protein>
<feature type="compositionally biased region" description="Low complexity" evidence="1">
    <location>
        <begin position="1"/>
        <end position="17"/>
    </location>
</feature>
<dbReference type="EMBL" id="VDEP01000405">
    <property type="protein sequence ID" value="KAA1088809.1"/>
    <property type="molecule type" value="Genomic_DNA"/>
</dbReference>
<evidence type="ECO:0000313" key="3">
    <source>
        <dbReference type="Proteomes" id="UP000325313"/>
    </source>
</evidence>
<proteinExistence type="predicted"/>
<feature type="compositionally biased region" description="Low complexity" evidence="1">
    <location>
        <begin position="26"/>
        <end position="51"/>
    </location>
</feature>
<feature type="region of interest" description="Disordered" evidence="1">
    <location>
        <begin position="1"/>
        <end position="51"/>
    </location>
</feature>
<organism evidence="2 3">
    <name type="scientific">Puccinia graminis f. sp. tritici</name>
    <dbReference type="NCBI Taxonomy" id="56615"/>
    <lineage>
        <taxon>Eukaryota</taxon>
        <taxon>Fungi</taxon>
        <taxon>Dikarya</taxon>
        <taxon>Basidiomycota</taxon>
        <taxon>Pucciniomycotina</taxon>
        <taxon>Pucciniomycetes</taxon>
        <taxon>Pucciniales</taxon>
        <taxon>Pucciniaceae</taxon>
        <taxon>Puccinia</taxon>
    </lineage>
</organism>
<sequence length="85" mass="8708">MPSPLTSSSPSTPSPSSISPPPPSPYWLVSSSPSASRPLGPLPSSSSLPPSLTSLVTIGGPNLRIIPKETSVALISFKLSLLWEG</sequence>
<evidence type="ECO:0000313" key="2">
    <source>
        <dbReference type="EMBL" id="KAA1088809.1"/>
    </source>
</evidence>
<name>A0A5B0NLL9_PUCGR</name>
<dbReference type="AlphaFoldDB" id="A0A5B0NLL9"/>
<comment type="caution">
    <text evidence="2">The sequence shown here is derived from an EMBL/GenBank/DDBJ whole genome shotgun (WGS) entry which is preliminary data.</text>
</comment>
<gene>
    <name evidence="2" type="ORF">PGTUg99_030728</name>
</gene>
<evidence type="ECO:0000256" key="1">
    <source>
        <dbReference type="SAM" id="MobiDB-lite"/>
    </source>
</evidence>